<comment type="caution">
    <text evidence="2">The sequence shown here is derived from an EMBL/GenBank/DDBJ whole genome shotgun (WGS) entry which is preliminary data.</text>
</comment>
<proteinExistence type="predicted"/>
<dbReference type="EMBL" id="KZ308408">
    <property type="protein sequence ID" value="KAG8229073.1"/>
    <property type="molecule type" value="Genomic_DNA"/>
</dbReference>
<feature type="compositionally biased region" description="Polar residues" evidence="1">
    <location>
        <begin position="268"/>
        <end position="294"/>
    </location>
</feature>
<reference evidence="2" key="2">
    <citation type="submission" date="2017-10" db="EMBL/GenBank/DDBJ databases">
        <title>Ladona fulva Genome sequencing and assembly.</title>
        <authorList>
            <person name="Murali S."/>
            <person name="Richards S."/>
            <person name="Bandaranaike D."/>
            <person name="Bellair M."/>
            <person name="Blankenburg K."/>
            <person name="Chao H."/>
            <person name="Dinh H."/>
            <person name="Doddapaneni H."/>
            <person name="Dugan-Rocha S."/>
            <person name="Elkadiri S."/>
            <person name="Gnanaolivu R."/>
            <person name="Hernandez B."/>
            <person name="Skinner E."/>
            <person name="Javaid M."/>
            <person name="Lee S."/>
            <person name="Li M."/>
            <person name="Ming W."/>
            <person name="Munidasa M."/>
            <person name="Muniz J."/>
            <person name="Nguyen L."/>
            <person name="Hughes D."/>
            <person name="Osuji N."/>
            <person name="Pu L.-L."/>
            <person name="Puazo M."/>
            <person name="Qu C."/>
            <person name="Quiroz J."/>
            <person name="Raj R."/>
            <person name="Weissenberger G."/>
            <person name="Xin Y."/>
            <person name="Zou X."/>
            <person name="Han Y."/>
            <person name="Worley K."/>
            <person name="Muzny D."/>
            <person name="Gibbs R."/>
        </authorList>
    </citation>
    <scope>NUCLEOTIDE SEQUENCE</scope>
    <source>
        <strain evidence="2">Sampled in the wild</strain>
    </source>
</reference>
<evidence type="ECO:0000313" key="3">
    <source>
        <dbReference type="Proteomes" id="UP000792457"/>
    </source>
</evidence>
<feature type="region of interest" description="Disordered" evidence="1">
    <location>
        <begin position="268"/>
        <end position="305"/>
    </location>
</feature>
<reference evidence="2" key="1">
    <citation type="submission" date="2013-04" db="EMBL/GenBank/DDBJ databases">
        <authorList>
            <person name="Qu J."/>
            <person name="Murali S.C."/>
            <person name="Bandaranaike D."/>
            <person name="Bellair M."/>
            <person name="Blankenburg K."/>
            <person name="Chao H."/>
            <person name="Dinh H."/>
            <person name="Doddapaneni H."/>
            <person name="Downs B."/>
            <person name="Dugan-Rocha S."/>
            <person name="Elkadiri S."/>
            <person name="Gnanaolivu R.D."/>
            <person name="Hernandez B."/>
            <person name="Javaid M."/>
            <person name="Jayaseelan J.C."/>
            <person name="Lee S."/>
            <person name="Li M."/>
            <person name="Ming W."/>
            <person name="Munidasa M."/>
            <person name="Muniz J."/>
            <person name="Nguyen L."/>
            <person name="Ongeri F."/>
            <person name="Osuji N."/>
            <person name="Pu L.-L."/>
            <person name="Puazo M."/>
            <person name="Qu C."/>
            <person name="Quiroz J."/>
            <person name="Raj R."/>
            <person name="Weissenberger G."/>
            <person name="Xin Y."/>
            <person name="Zou X."/>
            <person name="Han Y."/>
            <person name="Richards S."/>
            <person name="Worley K."/>
            <person name="Muzny D."/>
            <person name="Gibbs R."/>
        </authorList>
    </citation>
    <scope>NUCLEOTIDE SEQUENCE</scope>
    <source>
        <strain evidence="2">Sampled in the wild</strain>
    </source>
</reference>
<dbReference type="AlphaFoldDB" id="A0A8K0K717"/>
<accession>A0A8K0K717</accession>
<feature type="compositionally biased region" description="Low complexity" evidence="1">
    <location>
        <begin position="187"/>
        <end position="197"/>
    </location>
</feature>
<name>A0A8K0K717_LADFU</name>
<evidence type="ECO:0000256" key="1">
    <source>
        <dbReference type="SAM" id="MobiDB-lite"/>
    </source>
</evidence>
<dbReference type="Proteomes" id="UP000792457">
    <property type="component" value="Unassembled WGS sequence"/>
</dbReference>
<feature type="region of interest" description="Disordered" evidence="1">
    <location>
        <begin position="186"/>
        <end position="230"/>
    </location>
</feature>
<protein>
    <submittedName>
        <fullName evidence="2">Uncharacterized protein</fullName>
    </submittedName>
</protein>
<organism evidence="2 3">
    <name type="scientific">Ladona fulva</name>
    <name type="common">Scarce chaser dragonfly</name>
    <name type="synonym">Libellula fulva</name>
    <dbReference type="NCBI Taxonomy" id="123851"/>
    <lineage>
        <taxon>Eukaryota</taxon>
        <taxon>Metazoa</taxon>
        <taxon>Ecdysozoa</taxon>
        <taxon>Arthropoda</taxon>
        <taxon>Hexapoda</taxon>
        <taxon>Insecta</taxon>
        <taxon>Pterygota</taxon>
        <taxon>Palaeoptera</taxon>
        <taxon>Odonata</taxon>
        <taxon>Epiprocta</taxon>
        <taxon>Anisoptera</taxon>
        <taxon>Libelluloidea</taxon>
        <taxon>Libellulidae</taxon>
        <taxon>Ladona</taxon>
    </lineage>
</organism>
<feature type="compositionally biased region" description="Polar residues" evidence="1">
    <location>
        <begin position="215"/>
        <end position="224"/>
    </location>
</feature>
<gene>
    <name evidence="2" type="ORF">J437_LFUL005707</name>
</gene>
<feature type="compositionally biased region" description="Basic and acidic residues" evidence="1">
    <location>
        <begin position="295"/>
        <end position="305"/>
    </location>
</feature>
<keyword evidence="3" id="KW-1185">Reference proteome</keyword>
<sequence>MSSEIDEFVTAVSYEIDGDMSRYESFEPECERKCSDECNEIQDKSMNKSQDIFGSSANEEYLQYVLQKLSQDMVRIQKEIWVEKDMVEEELASYKEIQAILSGGIRKDSDVKRDTCTPLRERIKHSKQCAHRLIPSRTSRDSVSRPMPLMTPMMDPWFFKKTLRDAEKLCEIELERVRKCISVFSITPHTPEPSSHPTTERGSGQMHLSPLVRPGSSNGRSNCLHSKHKNTLESSENLRFSENLAMEPPKFSVKESKCELFNSSPIDEWSPASNQGTAISCNGDTNSLTSPTSNKKPDVREMFLK</sequence>
<evidence type="ECO:0000313" key="2">
    <source>
        <dbReference type="EMBL" id="KAG8229073.1"/>
    </source>
</evidence>